<dbReference type="OrthoDB" id="1134603at2"/>
<dbReference type="AlphaFoldDB" id="A0A420DL85"/>
<accession>A0A420DL85</accession>
<gene>
    <name evidence="1" type="ORF">BXY80_1968</name>
</gene>
<sequence length="177" mass="18481">MKTTFNLLKAIIITFLIIGCSGDDDSNSIGNTTFGTIQLSGLDTAIVGSTLVVGNIDPDGLDTTGTNSSVTLLDKNTTIENGEVVSTDFLNAFVIVAAQFTIGDNTTFNKAISMLIAKDGEEFSYVCSTPPSSSADNTDCGTGFSVDKVSKTIVFDDTTVINTDSGAILTMNGTINY</sequence>
<keyword evidence="2" id="KW-1185">Reference proteome</keyword>
<evidence type="ECO:0000313" key="2">
    <source>
        <dbReference type="Proteomes" id="UP000284892"/>
    </source>
</evidence>
<name>A0A420DL85_9FLAO</name>
<reference evidence="1 2" key="1">
    <citation type="submission" date="2018-09" db="EMBL/GenBank/DDBJ databases">
        <title>Genomic Encyclopedia of Archaeal and Bacterial Type Strains, Phase II (KMG-II): from individual species to whole genera.</title>
        <authorList>
            <person name="Goeker M."/>
        </authorList>
    </citation>
    <scope>NUCLEOTIDE SEQUENCE [LARGE SCALE GENOMIC DNA]</scope>
    <source>
        <strain evidence="1 2">DSM 26283</strain>
    </source>
</reference>
<comment type="caution">
    <text evidence="1">The sequence shown here is derived from an EMBL/GenBank/DDBJ whole genome shotgun (WGS) entry which is preliminary data.</text>
</comment>
<proteinExistence type="predicted"/>
<protein>
    <submittedName>
        <fullName evidence="1">Uncharacterized protein</fullName>
    </submittedName>
</protein>
<dbReference type="Proteomes" id="UP000284892">
    <property type="component" value="Unassembled WGS sequence"/>
</dbReference>
<organism evidence="1 2">
    <name type="scientific">Ichthyenterobacterium magnum</name>
    <dbReference type="NCBI Taxonomy" id="1230530"/>
    <lineage>
        <taxon>Bacteria</taxon>
        <taxon>Pseudomonadati</taxon>
        <taxon>Bacteroidota</taxon>
        <taxon>Flavobacteriia</taxon>
        <taxon>Flavobacteriales</taxon>
        <taxon>Flavobacteriaceae</taxon>
        <taxon>Ichthyenterobacterium</taxon>
    </lineage>
</organism>
<dbReference type="EMBL" id="RAQJ01000003">
    <property type="protein sequence ID" value="RKE94951.1"/>
    <property type="molecule type" value="Genomic_DNA"/>
</dbReference>
<dbReference type="PROSITE" id="PS51257">
    <property type="entry name" value="PROKAR_LIPOPROTEIN"/>
    <property type="match status" value="1"/>
</dbReference>
<dbReference type="RefSeq" id="WP_120201395.1">
    <property type="nucleotide sequence ID" value="NZ_RAQJ01000003.1"/>
</dbReference>
<evidence type="ECO:0000313" key="1">
    <source>
        <dbReference type="EMBL" id="RKE94951.1"/>
    </source>
</evidence>